<evidence type="ECO:0000256" key="3">
    <source>
        <dbReference type="ARBA" id="ARBA00022692"/>
    </source>
</evidence>
<evidence type="ECO:0000256" key="5">
    <source>
        <dbReference type="ARBA" id="ARBA00023015"/>
    </source>
</evidence>
<dbReference type="OrthoDB" id="6730379at2759"/>
<comment type="subcellular location">
    <subcellularLocation>
        <location evidence="1">Membrane</location>
        <topology evidence="1">Multi-pass membrane protein</topology>
    </subcellularLocation>
</comment>
<dbReference type="InterPro" id="IPR011701">
    <property type="entry name" value="MFS"/>
</dbReference>
<dbReference type="GO" id="GO:0000981">
    <property type="term" value="F:DNA-binding transcription factor activity, RNA polymerase II-specific"/>
    <property type="evidence" value="ECO:0007669"/>
    <property type="project" value="InterPro"/>
</dbReference>
<feature type="transmembrane region" description="Helical" evidence="9">
    <location>
        <begin position="122"/>
        <end position="139"/>
    </location>
</feature>
<feature type="transmembrane region" description="Helical" evidence="9">
    <location>
        <begin position="183"/>
        <end position="201"/>
    </location>
</feature>
<dbReference type="Pfam" id="PF07690">
    <property type="entry name" value="MFS_1"/>
    <property type="match status" value="1"/>
</dbReference>
<dbReference type="CDD" id="cd00067">
    <property type="entry name" value="GAL4"/>
    <property type="match status" value="1"/>
</dbReference>
<reference evidence="10 11" key="1">
    <citation type="submission" date="2016-12" db="EMBL/GenBank/DDBJ databases">
        <title>The genomes of Aspergillus section Nigri reveals drivers in fungal speciation.</title>
        <authorList>
            <consortium name="DOE Joint Genome Institute"/>
            <person name="Vesth T.C."/>
            <person name="Nybo J."/>
            <person name="Theobald S."/>
            <person name="Brandl J."/>
            <person name="Frisvad J.C."/>
            <person name="Nielsen K.F."/>
            <person name="Lyhne E.K."/>
            <person name="Kogle M.E."/>
            <person name="Kuo A."/>
            <person name="Riley R."/>
            <person name="Clum A."/>
            <person name="Nolan M."/>
            <person name="Lipzen A."/>
            <person name="Salamov A."/>
            <person name="Henrissat B."/>
            <person name="Wiebenga A."/>
            <person name="De Vries R.P."/>
            <person name="Grigoriev I.V."/>
            <person name="Mortensen U.H."/>
            <person name="Andersen M.R."/>
            <person name="Baker S.E."/>
        </authorList>
    </citation>
    <scope>NUCLEOTIDE SEQUENCE [LARGE SCALE GENOMIC DNA]</scope>
    <source>
        <strain evidence="10 11">IBT 23096</strain>
    </source>
</reference>
<feature type="transmembrane region" description="Helical" evidence="9">
    <location>
        <begin position="374"/>
        <end position="392"/>
    </location>
</feature>
<evidence type="ECO:0000256" key="9">
    <source>
        <dbReference type="SAM" id="Phobius"/>
    </source>
</evidence>
<dbReference type="PANTHER" id="PTHR43791:SF41">
    <property type="entry name" value="MAJOR FACILITATOR SUPERFAMILY (MFS) PROFILE DOMAIN-CONTAINING PROTEIN"/>
    <property type="match status" value="1"/>
</dbReference>
<keyword evidence="4 9" id="KW-1133">Transmembrane helix</keyword>
<feature type="transmembrane region" description="Helical" evidence="9">
    <location>
        <begin position="283"/>
        <end position="309"/>
    </location>
</feature>
<feature type="transmembrane region" description="Helical" evidence="9">
    <location>
        <begin position="151"/>
        <end position="171"/>
    </location>
</feature>
<feature type="transmembrane region" description="Helical" evidence="9">
    <location>
        <begin position="53"/>
        <end position="79"/>
    </location>
</feature>
<evidence type="ECO:0000313" key="11">
    <source>
        <dbReference type="Proteomes" id="UP000234275"/>
    </source>
</evidence>
<evidence type="ECO:0000256" key="7">
    <source>
        <dbReference type="ARBA" id="ARBA00023163"/>
    </source>
</evidence>
<dbReference type="GO" id="GO:0022857">
    <property type="term" value="F:transmembrane transporter activity"/>
    <property type="evidence" value="ECO:0007669"/>
    <property type="project" value="InterPro"/>
</dbReference>
<proteinExistence type="predicted"/>
<dbReference type="InterPro" id="IPR001138">
    <property type="entry name" value="Zn2Cys6_DnaBD"/>
</dbReference>
<dbReference type="EMBL" id="MSFO01000011">
    <property type="protein sequence ID" value="PLB43364.1"/>
    <property type="molecule type" value="Genomic_DNA"/>
</dbReference>
<gene>
    <name evidence="10" type="ORF">P170DRAFT_459787</name>
</gene>
<keyword evidence="7" id="KW-0804">Transcription</keyword>
<dbReference type="AlphaFoldDB" id="A0A2I2FRV7"/>
<dbReference type="GO" id="GO:0016020">
    <property type="term" value="C:membrane"/>
    <property type="evidence" value="ECO:0007669"/>
    <property type="project" value="UniProtKB-SubCell"/>
</dbReference>
<keyword evidence="5" id="KW-0805">Transcription regulation</keyword>
<evidence type="ECO:0000256" key="8">
    <source>
        <dbReference type="ARBA" id="ARBA00023242"/>
    </source>
</evidence>
<protein>
    <submittedName>
        <fullName evidence="10">MFS general substrate transporter</fullName>
    </submittedName>
</protein>
<evidence type="ECO:0000256" key="6">
    <source>
        <dbReference type="ARBA" id="ARBA00023136"/>
    </source>
</evidence>
<evidence type="ECO:0000256" key="2">
    <source>
        <dbReference type="ARBA" id="ARBA00022448"/>
    </source>
</evidence>
<dbReference type="PANTHER" id="PTHR43791">
    <property type="entry name" value="PERMEASE-RELATED"/>
    <property type="match status" value="1"/>
</dbReference>
<evidence type="ECO:0000313" key="10">
    <source>
        <dbReference type="EMBL" id="PLB43364.1"/>
    </source>
</evidence>
<feature type="transmembrane region" description="Helical" evidence="9">
    <location>
        <begin position="91"/>
        <end position="110"/>
    </location>
</feature>
<feature type="transmembrane region" description="Helical" evidence="9">
    <location>
        <begin position="321"/>
        <end position="342"/>
    </location>
</feature>
<name>A0A2I2FRV7_9EURO</name>
<keyword evidence="6 9" id="KW-0472">Membrane</keyword>
<dbReference type="GO" id="GO:0008270">
    <property type="term" value="F:zinc ion binding"/>
    <property type="evidence" value="ECO:0007669"/>
    <property type="project" value="InterPro"/>
</dbReference>
<dbReference type="Gene3D" id="1.20.1250.20">
    <property type="entry name" value="MFS general substrate transporter like domains"/>
    <property type="match status" value="2"/>
</dbReference>
<evidence type="ECO:0000256" key="1">
    <source>
        <dbReference type="ARBA" id="ARBA00004141"/>
    </source>
</evidence>
<comment type="caution">
    <text evidence="10">The sequence shown here is derived from an EMBL/GenBank/DDBJ whole genome shotgun (WGS) entry which is preliminary data.</text>
</comment>
<feature type="transmembrane region" description="Helical" evidence="9">
    <location>
        <begin position="213"/>
        <end position="234"/>
    </location>
</feature>
<dbReference type="Proteomes" id="UP000234275">
    <property type="component" value="Unassembled WGS sequence"/>
</dbReference>
<organism evidence="10 11">
    <name type="scientific">Aspergillus steynii IBT 23096</name>
    <dbReference type="NCBI Taxonomy" id="1392250"/>
    <lineage>
        <taxon>Eukaryota</taxon>
        <taxon>Fungi</taxon>
        <taxon>Dikarya</taxon>
        <taxon>Ascomycota</taxon>
        <taxon>Pezizomycotina</taxon>
        <taxon>Eurotiomycetes</taxon>
        <taxon>Eurotiomycetidae</taxon>
        <taxon>Eurotiales</taxon>
        <taxon>Aspergillaceae</taxon>
        <taxon>Aspergillus</taxon>
        <taxon>Aspergillus subgen. Circumdati</taxon>
    </lineage>
</organism>
<sequence>MKHQKAPGEETTPAVKGEVAGAMDQAASYLAQSTQYPPMTPEMEKKLIRKLDWILVPMLFLTATLGAVDKVAISTAAIYGLKEDLHLVGQQYSWAGSILSIGSIVGMWPSSYLIQKLPSAKYLSSCAFGWSAMALLVSSCRNWGGLMALRFFMGCLEAIIVPSVTLIVAGFYKKHEQPPRNAIVLAAVSSVINGFLSWAVGHIPDSAPLAIWQYLYLIVGTVSITWSIVAFIFLPDSPMTASFLSEQEKYYAVQRVAENKTGIVNKQWKGKQALEAVMDPKTWILFFFNIAINIPNGGKSNICSVGIIINNLGFSPVNTSLLNMPTGIMSTLSAFFFSWLAAKWTDRRCLVTMIAACLPIIGSVIVYTLPRTNIGGQMVGIYLVCCISMAQANTAGHTKKNFQYSILYIGYAVGNLIGPQTFREEQAPAYTGGFIAMLACYCICISLIAVYWVLVARLNRRLEGVDPESEASNKHVRCTEEKPRCRRCERLNLKCERGLRLMYQEDALQRGISFGRKGKWSKNNGKHELSSPVHIEAASYTLPLDKYVGRWIFLNTTNSDFDIENHPSTVLEADEPTTEDLSELELEYQYLDLMTSSFRHPLAEYSEVESYLLDYFIHGIGPNCALSQVDNPYISLITPLCFVHPTLRNALLAAAGNQLRLLGDTRFIKETLIYTSRALKSLNQAISQNRIDDGVIATVLMLCFHDISDECDPSWITHLHAGLELLNHTGSHCESPSLLKFVTMYFVAHDIMSRTAAQSKTQVKRRYSWTENDDLDEIDMVMGCSRRLMSLINDISDMATELSIDTQKEFQPKEEDQDLNTRTNAIRSALSDLKQTLPTHSADRDDLSKIAEIKRLTALLYLTERLKKNEQQPTLSKRYLVNTIIRQISSLPDSATLLWPLFVLGNSGLENEDHRRFVLDRLGRMQRTRNLGSVRRARMAVKQAFQKVDLDYRGTRRWGVATIGSISLA</sequence>
<accession>A0A2I2FRV7</accession>
<dbReference type="GeneID" id="36559592"/>
<dbReference type="SUPFAM" id="SSF103473">
    <property type="entry name" value="MFS general substrate transporter"/>
    <property type="match status" value="1"/>
</dbReference>
<dbReference type="VEuPathDB" id="FungiDB:P170DRAFT_459787"/>
<keyword evidence="11" id="KW-1185">Reference proteome</keyword>
<feature type="transmembrane region" description="Helical" evidence="9">
    <location>
        <begin position="349"/>
        <end position="368"/>
    </location>
</feature>
<dbReference type="STRING" id="1392250.A0A2I2FRV7"/>
<feature type="transmembrane region" description="Helical" evidence="9">
    <location>
        <begin position="434"/>
        <end position="454"/>
    </location>
</feature>
<keyword evidence="8" id="KW-0539">Nucleus</keyword>
<dbReference type="InterPro" id="IPR021858">
    <property type="entry name" value="Fun_TF"/>
</dbReference>
<dbReference type="Pfam" id="PF11951">
    <property type="entry name" value="Fungal_trans_2"/>
    <property type="match status" value="1"/>
</dbReference>
<keyword evidence="3 9" id="KW-0812">Transmembrane</keyword>
<evidence type="ECO:0000256" key="4">
    <source>
        <dbReference type="ARBA" id="ARBA00022989"/>
    </source>
</evidence>
<dbReference type="InterPro" id="IPR036259">
    <property type="entry name" value="MFS_trans_sf"/>
</dbReference>
<keyword evidence="2" id="KW-0813">Transport</keyword>
<dbReference type="RefSeq" id="XP_024698666.1">
    <property type="nucleotide sequence ID" value="XM_024851894.1"/>
</dbReference>